<proteinExistence type="predicted"/>
<reference evidence="1 2" key="1">
    <citation type="submission" date="2021-01" db="EMBL/GenBank/DDBJ databases">
        <title>Genomic Encyclopedia of Type Strains, Phase IV (KMG-IV): sequencing the most valuable type-strain genomes for metagenomic binning, comparative biology and taxonomic classification.</title>
        <authorList>
            <person name="Goeker M."/>
        </authorList>
    </citation>
    <scope>NUCLEOTIDE SEQUENCE [LARGE SCALE GENOMIC DNA]</scope>
    <source>
        <strain evidence="1 2">DSM 25540</strain>
    </source>
</reference>
<organism evidence="1 2">
    <name type="scientific">Geomicrobium sediminis</name>
    <dbReference type="NCBI Taxonomy" id="1347788"/>
    <lineage>
        <taxon>Bacteria</taxon>
        <taxon>Bacillati</taxon>
        <taxon>Bacillota</taxon>
        <taxon>Bacilli</taxon>
        <taxon>Bacillales</taxon>
        <taxon>Geomicrobium</taxon>
    </lineage>
</organism>
<gene>
    <name evidence="1" type="ORF">JOD17_002807</name>
</gene>
<sequence>MYAQKNEDLSFVLRLLRFEYQSKIAGSEEIGCECNFTKNRSKKVTTSSKRRNFDDLMNT</sequence>
<protein>
    <submittedName>
        <fullName evidence="1">Uncharacterized protein</fullName>
    </submittedName>
</protein>
<accession>A0ABS2PFF1</accession>
<comment type="caution">
    <text evidence="1">The sequence shown here is derived from an EMBL/GenBank/DDBJ whole genome shotgun (WGS) entry which is preliminary data.</text>
</comment>
<evidence type="ECO:0000313" key="1">
    <source>
        <dbReference type="EMBL" id="MBM7633711.1"/>
    </source>
</evidence>
<dbReference type="Proteomes" id="UP000741863">
    <property type="component" value="Unassembled WGS sequence"/>
</dbReference>
<name>A0ABS2PFF1_9BACL</name>
<evidence type="ECO:0000313" key="2">
    <source>
        <dbReference type="Proteomes" id="UP000741863"/>
    </source>
</evidence>
<dbReference type="EMBL" id="JAFBEC010000008">
    <property type="protein sequence ID" value="MBM7633711.1"/>
    <property type="molecule type" value="Genomic_DNA"/>
</dbReference>
<keyword evidence="2" id="KW-1185">Reference proteome</keyword>